<evidence type="ECO:0000313" key="6">
    <source>
        <dbReference type="EMBL" id="KAB2383493.1"/>
    </source>
</evidence>
<keyword evidence="2" id="KW-0288">FMN</keyword>
<keyword evidence="1" id="KW-0285">Flavoprotein</keyword>
<dbReference type="InterPro" id="IPR011251">
    <property type="entry name" value="Luciferase-like_dom"/>
</dbReference>
<dbReference type="Pfam" id="PF00296">
    <property type="entry name" value="Bac_luciferase"/>
    <property type="match status" value="1"/>
</dbReference>
<dbReference type="InterPro" id="IPR050172">
    <property type="entry name" value="SsuD_RutA_monooxygenase"/>
</dbReference>
<sequence>MDFAAIERRARTAEEAGFHSAWFIDHLAPPGDRGLDMLDAWTVATALAMRTERLHVGHLVLCAEFRHPAVLAKMAASLDVISGGRLELGLGWGSVARELTDYGFTDPGPAVRAGRLAETIDLLRLLWSGEPVDFDGAHWTLRDAVCRPRPVAGSVPIHIGGSGSRFTMPLVAGRADWWNCPAGATDRLAELRPSAGAARVSVQHPIGLAASSAAREEVVATVHRRFGAWGGVIAGTPDEVAEALSREREAGAELFICQFHDFGAPETVRMFAEEVLPALP</sequence>
<dbReference type="Proteomes" id="UP000483004">
    <property type="component" value="Unassembled WGS sequence"/>
</dbReference>
<dbReference type="EMBL" id="WBMR01000026">
    <property type="protein sequence ID" value="KAB2383493.1"/>
    <property type="molecule type" value="Genomic_DNA"/>
</dbReference>
<evidence type="ECO:0000259" key="5">
    <source>
        <dbReference type="Pfam" id="PF00296"/>
    </source>
</evidence>
<evidence type="ECO:0000313" key="7">
    <source>
        <dbReference type="Proteomes" id="UP000483004"/>
    </source>
</evidence>
<accession>A0A6L3VVX8</accession>
<dbReference type="AlphaFoldDB" id="A0A6L3VVX8"/>
<gene>
    <name evidence="6" type="ORF">F9B16_12495</name>
</gene>
<organism evidence="6 7">
    <name type="scientific">Actinomadura montaniterrae</name>
    <dbReference type="NCBI Taxonomy" id="1803903"/>
    <lineage>
        <taxon>Bacteria</taxon>
        <taxon>Bacillati</taxon>
        <taxon>Actinomycetota</taxon>
        <taxon>Actinomycetes</taxon>
        <taxon>Streptosporangiales</taxon>
        <taxon>Thermomonosporaceae</taxon>
        <taxon>Actinomadura</taxon>
    </lineage>
</organism>
<proteinExistence type="predicted"/>
<dbReference type="OrthoDB" id="3206024at2"/>
<reference evidence="6 7" key="1">
    <citation type="submission" date="2019-09" db="EMBL/GenBank/DDBJ databases">
        <title>Actinomadura physcomitrii sp. nov., a novel actinomycete isolated from moss [Physcomitrium sphaericum (Ludw) Fuernr].</title>
        <authorList>
            <person name="Liu C."/>
            <person name="Zhuang X."/>
        </authorList>
    </citation>
    <scope>NUCLEOTIDE SEQUENCE [LARGE SCALE GENOMIC DNA]</scope>
    <source>
        <strain evidence="6 7">CYP1-1B</strain>
    </source>
</reference>
<dbReference type="PANTHER" id="PTHR42847:SF4">
    <property type="entry name" value="ALKANESULFONATE MONOOXYGENASE-RELATED"/>
    <property type="match status" value="1"/>
</dbReference>
<protein>
    <submittedName>
        <fullName evidence="6">LLM class flavin-dependent oxidoreductase</fullName>
    </submittedName>
</protein>
<dbReference type="SUPFAM" id="SSF51679">
    <property type="entry name" value="Bacterial luciferase-like"/>
    <property type="match status" value="1"/>
</dbReference>
<evidence type="ECO:0000256" key="4">
    <source>
        <dbReference type="ARBA" id="ARBA00023033"/>
    </source>
</evidence>
<name>A0A6L3VVX8_9ACTN</name>
<keyword evidence="7" id="KW-1185">Reference proteome</keyword>
<comment type="caution">
    <text evidence="6">The sequence shown here is derived from an EMBL/GenBank/DDBJ whole genome shotgun (WGS) entry which is preliminary data.</text>
</comment>
<feature type="domain" description="Luciferase-like" evidence="5">
    <location>
        <begin position="2"/>
        <end position="217"/>
    </location>
</feature>
<keyword evidence="4" id="KW-0503">Monooxygenase</keyword>
<evidence type="ECO:0000256" key="3">
    <source>
        <dbReference type="ARBA" id="ARBA00023002"/>
    </source>
</evidence>
<dbReference type="InterPro" id="IPR036661">
    <property type="entry name" value="Luciferase-like_sf"/>
</dbReference>
<evidence type="ECO:0000256" key="2">
    <source>
        <dbReference type="ARBA" id="ARBA00022643"/>
    </source>
</evidence>
<dbReference type="Gene3D" id="3.20.20.30">
    <property type="entry name" value="Luciferase-like domain"/>
    <property type="match status" value="1"/>
</dbReference>
<dbReference type="GO" id="GO:0008726">
    <property type="term" value="F:alkanesulfonate monooxygenase activity"/>
    <property type="evidence" value="ECO:0007669"/>
    <property type="project" value="TreeGrafter"/>
</dbReference>
<keyword evidence="3" id="KW-0560">Oxidoreductase</keyword>
<evidence type="ECO:0000256" key="1">
    <source>
        <dbReference type="ARBA" id="ARBA00022630"/>
    </source>
</evidence>
<dbReference type="PANTHER" id="PTHR42847">
    <property type="entry name" value="ALKANESULFONATE MONOOXYGENASE"/>
    <property type="match status" value="1"/>
</dbReference>
<dbReference type="GO" id="GO:0046306">
    <property type="term" value="P:alkanesulfonate catabolic process"/>
    <property type="evidence" value="ECO:0007669"/>
    <property type="project" value="TreeGrafter"/>
</dbReference>